<proteinExistence type="predicted"/>
<reference evidence="2" key="1">
    <citation type="submission" date="2024-06" db="EMBL/GenBank/DDBJ databases">
        <title>Draft Genome Sequence of Deinococcus sonorensis Type Strain KR-87, a Biofilm Producing Representative of the Genus Deinococcus.</title>
        <authorList>
            <person name="Boren L.S."/>
            <person name="Grosso R.A."/>
            <person name="Hugenberg-Cox A.N."/>
            <person name="Hill J.T.E."/>
            <person name="Albert C.M."/>
            <person name="Tuohy J.M."/>
        </authorList>
    </citation>
    <scope>NUCLEOTIDE SEQUENCE</scope>
    <source>
        <strain evidence="2">KR-87</strain>
    </source>
</reference>
<dbReference type="EMBL" id="CP158299">
    <property type="protein sequence ID" value="XBV84682.1"/>
    <property type="molecule type" value="Genomic_DNA"/>
</dbReference>
<sequence length="252" mass="27836">MTKTTATLETFDFLELLVMLAEGRRTGVLRVFREHEFQAWLRDGRIMHLQFGELVGVPALVALLSDPRGHFNFDENLLHPAPLMDHQMEDVALEALASLPVPDLVLQGPARIAAPERVARMSWSLREENVLREVAAGTPLSQLSQDPQARQLLGRLARLGLLVARRSRVARLTVAMTHEVQGVGVVNESILRRWREDVGKHVSHVAVRDTVGEVHSVPVVGSASAAALLLLPPELMLRTQMHAGDAVLVRPL</sequence>
<organism evidence="2">
    <name type="scientific">Deinococcus sonorensis KR-87</name>
    <dbReference type="NCBI Taxonomy" id="694439"/>
    <lineage>
        <taxon>Bacteria</taxon>
        <taxon>Thermotogati</taxon>
        <taxon>Deinococcota</taxon>
        <taxon>Deinococci</taxon>
        <taxon>Deinococcales</taxon>
        <taxon>Deinococcaceae</taxon>
        <taxon>Deinococcus</taxon>
    </lineage>
</organism>
<evidence type="ECO:0000313" key="2">
    <source>
        <dbReference type="EMBL" id="XBV84682.1"/>
    </source>
</evidence>
<name>A0AAU7U8J2_9DEIO</name>
<feature type="domain" description="PatA-like N-terminal" evidence="1">
    <location>
        <begin position="7"/>
        <end position="97"/>
    </location>
</feature>
<dbReference type="Pfam" id="PF14332">
    <property type="entry name" value="DUF4388"/>
    <property type="match status" value="1"/>
</dbReference>
<protein>
    <submittedName>
        <fullName evidence="2">DUF4388 domain-containing protein</fullName>
    </submittedName>
</protein>
<dbReference type="KEGG" id="dsc:ABOD76_14670"/>
<dbReference type="AlphaFoldDB" id="A0AAU7U8J2"/>
<dbReference type="InterPro" id="IPR025497">
    <property type="entry name" value="PatA-like_N"/>
</dbReference>
<accession>A0AAU7U8J2</accession>
<gene>
    <name evidence="2" type="ORF">ABOD76_14670</name>
</gene>
<evidence type="ECO:0000259" key="1">
    <source>
        <dbReference type="Pfam" id="PF14332"/>
    </source>
</evidence>
<dbReference type="RefSeq" id="WP_350242719.1">
    <property type="nucleotide sequence ID" value="NZ_CP158299.1"/>
</dbReference>